<protein>
    <recommendedName>
        <fullName evidence="4">Heavy-metal resistance</fullName>
    </recommendedName>
</protein>
<evidence type="ECO:0000256" key="1">
    <source>
        <dbReference type="SAM" id="MobiDB-lite"/>
    </source>
</evidence>
<gene>
    <name evidence="2" type="ORF">SAMN04490243_2420</name>
</gene>
<feature type="region of interest" description="Disordered" evidence="1">
    <location>
        <begin position="136"/>
        <end position="160"/>
    </location>
</feature>
<dbReference type="EMBL" id="FOYQ01000002">
    <property type="protein sequence ID" value="SFR50836.1"/>
    <property type="molecule type" value="Genomic_DNA"/>
</dbReference>
<accession>A0A1I6H8I9</accession>
<feature type="compositionally biased region" description="Basic and acidic residues" evidence="1">
    <location>
        <begin position="143"/>
        <end position="152"/>
    </location>
</feature>
<dbReference type="OrthoDB" id="1445945at2"/>
<reference evidence="2 3" key="1">
    <citation type="submission" date="2016-10" db="EMBL/GenBank/DDBJ databases">
        <authorList>
            <person name="de Groot N.N."/>
        </authorList>
    </citation>
    <scope>NUCLEOTIDE SEQUENCE [LARGE SCALE GENOMIC DNA]</scope>
    <source>
        <strain evidence="2 3">DSM 21019</strain>
    </source>
</reference>
<proteinExistence type="predicted"/>
<organism evidence="2 3">
    <name type="scientific">Robiginitalea myxolifaciens</name>
    <dbReference type="NCBI Taxonomy" id="400055"/>
    <lineage>
        <taxon>Bacteria</taxon>
        <taxon>Pseudomonadati</taxon>
        <taxon>Bacteroidota</taxon>
        <taxon>Flavobacteriia</taxon>
        <taxon>Flavobacteriales</taxon>
        <taxon>Flavobacteriaceae</taxon>
        <taxon>Robiginitalea</taxon>
    </lineage>
</organism>
<keyword evidence="3" id="KW-1185">Reference proteome</keyword>
<evidence type="ECO:0000313" key="3">
    <source>
        <dbReference type="Proteomes" id="UP000199534"/>
    </source>
</evidence>
<dbReference type="AlphaFoldDB" id="A0A1I6H8I9"/>
<name>A0A1I6H8I9_9FLAO</name>
<sequence>MHRASGFNGLLCASFFLISSISLLGQDCTLGLGGKDSEIIRQVFQLNAEQTQKMRAWEAELSASNESLEREAMALLDEHPQNTLDELEALGNKYGKIRDAMVANAKSYDQLLLGTFNQKQYALYLQLCREAVRNPLPPSVEVDPGKPKETPKDSVAPNRG</sequence>
<evidence type="ECO:0000313" key="2">
    <source>
        <dbReference type="EMBL" id="SFR50836.1"/>
    </source>
</evidence>
<dbReference type="RefSeq" id="WP_092982818.1">
    <property type="nucleotide sequence ID" value="NZ_FOYQ01000002.1"/>
</dbReference>
<evidence type="ECO:0008006" key="4">
    <source>
        <dbReference type="Google" id="ProtNLM"/>
    </source>
</evidence>
<dbReference type="STRING" id="400055.SAMN04490243_2420"/>
<dbReference type="Proteomes" id="UP000199534">
    <property type="component" value="Unassembled WGS sequence"/>
</dbReference>